<dbReference type="EMBL" id="QLLI01000015">
    <property type="protein sequence ID" value="RAI88652.1"/>
    <property type="molecule type" value="Genomic_DNA"/>
</dbReference>
<evidence type="ECO:0000256" key="1">
    <source>
        <dbReference type="SAM" id="Phobius"/>
    </source>
</evidence>
<proteinExistence type="predicted"/>
<name>A0ABX9BEN2_9BACL</name>
<organism evidence="2 3">
    <name type="scientific">Paenibacillus pabuli</name>
    <dbReference type="NCBI Taxonomy" id="1472"/>
    <lineage>
        <taxon>Bacteria</taxon>
        <taxon>Bacillati</taxon>
        <taxon>Bacillota</taxon>
        <taxon>Bacilli</taxon>
        <taxon>Bacillales</taxon>
        <taxon>Paenibacillaceae</taxon>
        <taxon>Paenibacillus</taxon>
    </lineage>
</organism>
<keyword evidence="1" id="KW-0812">Transmembrane</keyword>
<gene>
    <name evidence="2" type="ORF">DET54_115138</name>
</gene>
<sequence>MYTVKGVCILRALFNVYIIIVSLLDLSLSGYGKEEWL</sequence>
<keyword evidence="3" id="KW-1185">Reference proteome</keyword>
<protein>
    <submittedName>
        <fullName evidence="2">Uncharacterized protein</fullName>
    </submittedName>
</protein>
<comment type="caution">
    <text evidence="2">The sequence shown here is derived from an EMBL/GenBank/DDBJ whole genome shotgun (WGS) entry which is preliminary data.</text>
</comment>
<feature type="transmembrane region" description="Helical" evidence="1">
    <location>
        <begin position="12"/>
        <end position="31"/>
    </location>
</feature>
<accession>A0ABX9BEN2</accession>
<keyword evidence="1" id="KW-1133">Transmembrane helix</keyword>
<evidence type="ECO:0000313" key="3">
    <source>
        <dbReference type="Proteomes" id="UP000248827"/>
    </source>
</evidence>
<evidence type="ECO:0000313" key="2">
    <source>
        <dbReference type="EMBL" id="RAI88652.1"/>
    </source>
</evidence>
<keyword evidence="1" id="KW-0472">Membrane</keyword>
<dbReference type="Proteomes" id="UP000248827">
    <property type="component" value="Unassembled WGS sequence"/>
</dbReference>
<reference evidence="2 3" key="1">
    <citation type="submission" date="2018-06" db="EMBL/GenBank/DDBJ databases">
        <title>Freshwater and sediment microbial communities from various areas in North America, analyzing microbe dynamics in response to fracking.</title>
        <authorList>
            <person name="Lamendella R."/>
        </authorList>
    </citation>
    <scope>NUCLEOTIDE SEQUENCE [LARGE SCALE GENOMIC DNA]</scope>
    <source>
        <strain evidence="2 3">NG-13</strain>
    </source>
</reference>